<evidence type="ECO:0000256" key="7">
    <source>
        <dbReference type="RuleBase" id="RU361183"/>
    </source>
</evidence>
<dbReference type="SUPFAM" id="SSF55486">
    <property type="entry name" value="Metalloproteases ('zincins'), catalytic domain"/>
    <property type="match status" value="1"/>
</dbReference>
<evidence type="ECO:0000256" key="4">
    <source>
        <dbReference type="ARBA" id="ARBA00022833"/>
    </source>
</evidence>
<dbReference type="PANTHER" id="PTHR10127">
    <property type="entry name" value="DISCOIDIN, CUB, EGF, LAMININ , AND ZINC METALLOPROTEASE DOMAIN CONTAINING"/>
    <property type="match status" value="1"/>
</dbReference>
<dbReference type="GO" id="GO:0004222">
    <property type="term" value="F:metalloendopeptidase activity"/>
    <property type="evidence" value="ECO:0007669"/>
    <property type="project" value="UniProtKB-UniRule"/>
</dbReference>
<keyword evidence="1 6" id="KW-0645">Protease</keyword>
<evidence type="ECO:0000313" key="9">
    <source>
        <dbReference type="EMBL" id="CAD7202264.1"/>
    </source>
</evidence>
<dbReference type="AlphaFoldDB" id="A0A7R8ZC42"/>
<reference evidence="9" key="1">
    <citation type="submission" date="2020-11" db="EMBL/GenBank/DDBJ databases">
        <authorList>
            <person name="Tran Van P."/>
        </authorList>
    </citation>
    <scope>NUCLEOTIDE SEQUENCE</scope>
</reference>
<dbReference type="InterPro" id="IPR006026">
    <property type="entry name" value="Peptidase_Metallo"/>
</dbReference>
<proteinExistence type="predicted"/>
<dbReference type="Pfam" id="PF01400">
    <property type="entry name" value="Astacin"/>
    <property type="match status" value="1"/>
</dbReference>
<dbReference type="GO" id="GO:0008270">
    <property type="term" value="F:zinc ion binding"/>
    <property type="evidence" value="ECO:0007669"/>
    <property type="project" value="UniProtKB-UniRule"/>
</dbReference>
<evidence type="ECO:0000256" key="2">
    <source>
        <dbReference type="ARBA" id="ARBA00022723"/>
    </source>
</evidence>
<evidence type="ECO:0000256" key="1">
    <source>
        <dbReference type="ARBA" id="ARBA00022670"/>
    </source>
</evidence>
<comment type="caution">
    <text evidence="6">Lacks conserved residue(s) required for the propagation of feature annotation.</text>
</comment>
<dbReference type="EC" id="3.4.24.-" evidence="7"/>
<feature type="binding site" evidence="6">
    <location>
        <position position="144"/>
    </location>
    <ligand>
        <name>Zn(2+)</name>
        <dbReference type="ChEBI" id="CHEBI:29105"/>
        <note>catalytic</note>
    </ligand>
</feature>
<dbReference type="PROSITE" id="PS51864">
    <property type="entry name" value="ASTACIN"/>
    <property type="match status" value="1"/>
</dbReference>
<feature type="domain" description="Peptidase M12A" evidence="8">
    <location>
        <begin position="41"/>
        <end position="175"/>
    </location>
</feature>
<dbReference type="PRINTS" id="PR00480">
    <property type="entry name" value="ASTACIN"/>
</dbReference>
<protein>
    <recommendedName>
        <fullName evidence="7">Metalloendopeptidase</fullName>
        <ecNumber evidence="7">3.4.24.-</ecNumber>
    </recommendedName>
</protein>
<evidence type="ECO:0000256" key="3">
    <source>
        <dbReference type="ARBA" id="ARBA00022801"/>
    </source>
</evidence>
<accession>A0A7R8ZC42</accession>
<dbReference type="Gene3D" id="3.40.390.10">
    <property type="entry name" value="Collagenase (Catalytic Domain)"/>
    <property type="match status" value="1"/>
</dbReference>
<keyword evidence="3 6" id="KW-0378">Hydrolase</keyword>
<feature type="active site" evidence="6">
    <location>
        <position position="145"/>
    </location>
</feature>
<gene>
    <name evidence="9" type="ORF">TDIB3V08_LOCUS8449</name>
</gene>
<comment type="cofactor">
    <cofactor evidence="6 7">
        <name>Zn(2+)</name>
        <dbReference type="ChEBI" id="CHEBI:29105"/>
    </cofactor>
    <text evidence="6 7">Binds 1 zinc ion per subunit.</text>
</comment>
<feature type="binding site" evidence="6">
    <location>
        <position position="148"/>
    </location>
    <ligand>
        <name>Zn(2+)</name>
        <dbReference type="ChEBI" id="CHEBI:29105"/>
        <note>catalytic</note>
    </ligand>
</feature>
<evidence type="ECO:0000259" key="8">
    <source>
        <dbReference type="PROSITE" id="PS51864"/>
    </source>
</evidence>
<keyword evidence="5 6" id="KW-0482">Metalloprotease</keyword>
<dbReference type="SMART" id="SM00235">
    <property type="entry name" value="ZnMc"/>
    <property type="match status" value="1"/>
</dbReference>
<organism evidence="9">
    <name type="scientific">Timema douglasi</name>
    <name type="common">Walking stick</name>
    <dbReference type="NCBI Taxonomy" id="61478"/>
    <lineage>
        <taxon>Eukaryota</taxon>
        <taxon>Metazoa</taxon>
        <taxon>Ecdysozoa</taxon>
        <taxon>Arthropoda</taxon>
        <taxon>Hexapoda</taxon>
        <taxon>Insecta</taxon>
        <taxon>Pterygota</taxon>
        <taxon>Neoptera</taxon>
        <taxon>Polyneoptera</taxon>
        <taxon>Phasmatodea</taxon>
        <taxon>Timematodea</taxon>
        <taxon>Timematoidea</taxon>
        <taxon>Timematidae</taxon>
        <taxon>Timema</taxon>
    </lineage>
</organism>
<keyword evidence="2 6" id="KW-0479">Metal-binding</keyword>
<evidence type="ECO:0000256" key="6">
    <source>
        <dbReference type="PROSITE-ProRule" id="PRU01211"/>
    </source>
</evidence>
<sequence length="293" mass="34372">MSLVLVRSVTKYLESRQSLVPGLLRLYSARTQRIFPQHGAARIDDRDSCFYDRPHALLVLSLYSGRVQHRCPSSAQCEMLMKAMRYYHDHTCVRFKEWTGEPNRIDIYFNPDDGACWSMVGRSSLAVQKLSLGYRCWYLGIVLHEIGHTIGFWHEMTRFDRDKYIRVLWENIQNRGKLRLNERASVDVIRGCLGPFGEQREAIHSLANSCRYIKERKCELVLHCLQALNHLHHSCQLFQAYLTHVTELKYDPENSIELWQTNTNIENWTYVELSIYTPYSFKVHTSPKEILGL</sequence>
<dbReference type="EMBL" id="OA569163">
    <property type="protein sequence ID" value="CAD7202264.1"/>
    <property type="molecule type" value="Genomic_DNA"/>
</dbReference>
<evidence type="ECO:0000256" key="5">
    <source>
        <dbReference type="ARBA" id="ARBA00023049"/>
    </source>
</evidence>
<dbReference type="InterPro" id="IPR024079">
    <property type="entry name" value="MetalloPept_cat_dom_sf"/>
</dbReference>
<keyword evidence="4 6" id="KW-0862">Zinc</keyword>
<name>A0A7R8ZC42_TIMDO</name>
<feature type="binding site" evidence="6">
    <location>
        <position position="154"/>
    </location>
    <ligand>
        <name>Zn(2+)</name>
        <dbReference type="ChEBI" id="CHEBI:29105"/>
        <note>catalytic</note>
    </ligand>
</feature>
<dbReference type="InterPro" id="IPR001506">
    <property type="entry name" value="Peptidase_M12A"/>
</dbReference>
<dbReference type="PANTHER" id="PTHR10127:SF780">
    <property type="entry name" value="METALLOENDOPEPTIDASE"/>
    <property type="match status" value="1"/>
</dbReference>
<dbReference type="GO" id="GO:0006508">
    <property type="term" value="P:proteolysis"/>
    <property type="evidence" value="ECO:0007669"/>
    <property type="project" value="UniProtKB-KW"/>
</dbReference>